<dbReference type="Pfam" id="PF01266">
    <property type="entry name" value="DAO"/>
    <property type="match status" value="1"/>
</dbReference>
<keyword evidence="2" id="KW-0285">Flavoprotein</keyword>
<evidence type="ECO:0000313" key="7">
    <source>
        <dbReference type="Proteomes" id="UP001500984"/>
    </source>
</evidence>
<organism evidence="6 7">
    <name type="scientific">Brevibacterium salitolerans</name>
    <dbReference type="NCBI Taxonomy" id="1403566"/>
    <lineage>
        <taxon>Bacteria</taxon>
        <taxon>Bacillati</taxon>
        <taxon>Actinomycetota</taxon>
        <taxon>Actinomycetes</taxon>
        <taxon>Micrococcales</taxon>
        <taxon>Brevibacteriaceae</taxon>
        <taxon>Brevibacterium</taxon>
    </lineage>
</organism>
<keyword evidence="3" id="KW-0274">FAD</keyword>
<dbReference type="Proteomes" id="UP001500984">
    <property type="component" value="Unassembled WGS sequence"/>
</dbReference>
<gene>
    <name evidence="6" type="primary">solA_2</name>
    <name evidence="6" type="ORF">GCM10009823_29500</name>
</gene>
<evidence type="ECO:0000256" key="1">
    <source>
        <dbReference type="ARBA" id="ARBA00001974"/>
    </source>
</evidence>
<proteinExistence type="predicted"/>
<dbReference type="InterPro" id="IPR036188">
    <property type="entry name" value="FAD/NAD-bd_sf"/>
</dbReference>
<reference evidence="6 7" key="1">
    <citation type="journal article" date="2019" name="Int. J. Syst. Evol. Microbiol.">
        <title>The Global Catalogue of Microorganisms (GCM) 10K type strain sequencing project: providing services to taxonomists for standard genome sequencing and annotation.</title>
        <authorList>
            <consortium name="The Broad Institute Genomics Platform"/>
            <consortium name="The Broad Institute Genome Sequencing Center for Infectious Disease"/>
            <person name="Wu L."/>
            <person name="Ma J."/>
        </authorList>
    </citation>
    <scope>NUCLEOTIDE SEQUENCE [LARGE SCALE GENOMIC DNA]</scope>
    <source>
        <strain evidence="6 7">JCM 15900</strain>
    </source>
</reference>
<dbReference type="SUPFAM" id="SSF51905">
    <property type="entry name" value="FAD/NAD(P)-binding domain"/>
    <property type="match status" value="1"/>
</dbReference>
<sequence>MQRAEFGVIGTGTLGAMALWHLARSGREVVGFEQHWPGHQRGAAAGDTRWVRTASEEAGCVPLMQRAIPLWRELEEETGQRLLDLCGGLYVGRADSSFIRGVAQNCQEFSLAHEVLTAGEMRRRFTQFAVVDDEVGIFEEAAGQVHASLAVAAAAGAAQRRGARLLSRTRVEAVDLTADGVVVRAAGEDWCFDKVLMATGPWGRDLLPDHIPHLEVERFLVSWYPLAPAHERGSAREPILERQGAEHIFGSWPSVDGLTAKVGFAAPVDRLAHAADMHQEIAASVVELTDAYVRRWLPGLLPHSVRHAVGMDAHVSDRGFLLGPSGRDPRVVLALGMAGHGFKMSPATGSAAADYLMHGESHADLAAYLPERFPVLPFLDYRV</sequence>
<evidence type="ECO:0000256" key="4">
    <source>
        <dbReference type="ARBA" id="ARBA00023002"/>
    </source>
</evidence>
<accession>A0ABN2X799</accession>
<dbReference type="Gene3D" id="3.30.9.10">
    <property type="entry name" value="D-Amino Acid Oxidase, subunit A, domain 2"/>
    <property type="match status" value="1"/>
</dbReference>
<dbReference type="EMBL" id="BAAAPZ010000017">
    <property type="protein sequence ID" value="GAA2104668.1"/>
    <property type="molecule type" value="Genomic_DNA"/>
</dbReference>
<dbReference type="Gene3D" id="3.50.50.60">
    <property type="entry name" value="FAD/NAD(P)-binding domain"/>
    <property type="match status" value="1"/>
</dbReference>
<evidence type="ECO:0000259" key="5">
    <source>
        <dbReference type="Pfam" id="PF01266"/>
    </source>
</evidence>
<keyword evidence="4" id="KW-0560">Oxidoreductase</keyword>
<evidence type="ECO:0000256" key="3">
    <source>
        <dbReference type="ARBA" id="ARBA00022827"/>
    </source>
</evidence>
<dbReference type="InterPro" id="IPR006076">
    <property type="entry name" value="FAD-dep_OxRdtase"/>
</dbReference>
<evidence type="ECO:0000256" key="2">
    <source>
        <dbReference type="ARBA" id="ARBA00022630"/>
    </source>
</evidence>
<dbReference type="InterPro" id="IPR045170">
    <property type="entry name" value="MTOX"/>
</dbReference>
<comment type="caution">
    <text evidence="6">The sequence shown here is derived from an EMBL/GenBank/DDBJ whole genome shotgun (WGS) entry which is preliminary data.</text>
</comment>
<dbReference type="NCBIfam" id="NF008425">
    <property type="entry name" value="PRK11259.1"/>
    <property type="match status" value="1"/>
</dbReference>
<dbReference type="PANTHER" id="PTHR10961">
    <property type="entry name" value="PEROXISOMAL SARCOSINE OXIDASE"/>
    <property type="match status" value="1"/>
</dbReference>
<protein>
    <submittedName>
        <fullName evidence="6">N-methyl-L-tryptophan oxidase</fullName>
    </submittedName>
</protein>
<feature type="domain" description="FAD dependent oxidoreductase" evidence="5">
    <location>
        <begin position="8"/>
        <end position="354"/>
    </location>
</feature>
<keyword evidence="7" id="KW-1185">Reference proteome</keyword>
<dbReference type="PANTHER" id="PTHR10961:SF7">
    <property type="entry name" value="FAD DEPENDENT OXIDOREDUCTASE DOMAIN-CONTAINING PROTEIN"/>
    <property type="match status" value="1"/>
</dbReference>
<evidence type="ECO:0000313" key="6">
    <source>
        <dbReference type="EMBL" id="GAA2104668.1"/>
    </source>
</evidence>
<comment type="cofactor">
    <cofactor evidence="1">
        <name>FAD</name>
        <dbReference type="ChEBI" id="CHEBI:57692"/>
    </cofactor>
</comment>
<name>A0ABN2X799_9MICO</name>
<dbReference type="RefSeq" id="WP_291795782.1">
    <property type="nucleotide sequence ID" value="NZ_BAAAPZ010000017.1"/>
</dbReference>